<feature type="transmembrane region" description="Helical" evidence="6">
    <location>
        <begin position="5"/>
        <end position="28"/>
    </location>
</feature>
<keyword evidence="5 6" id="KW-0472">Membrane</keyword>
<keyword evidence="4 6" id="KW-1133">Transmembrane helix</keyword>
<accession>A0A7D5HVK2</accession>
<feature type="transmembrane region" description="Helical" evidence="6">
    <location>
        <begin position="245"/>
        <end position="266"/>
    </location>
</feature>
<evidence type="ECO:0000256" key="3">
    <source>
        <dbReference type="ARBA" id="ARBA00022692"/>
    </source>
</evidence>
<dbReference type="InterPro" id="IPR036259">
    <property type="entry name" value="MFS_trans_sf"/>
</dbReference>
<dbReference type="RefSeq" id="WP_158152649.1">
    <property type="nucleotide sequence ID" value="NZ_CP056030.1"/>
</dbReference>
<keyword evidence="8" id="KW-1185">Reference proteome</keyword>
<dbReference type="SUPFAM" id="SSF103473">
    <property type="entry name" value="MFS general substrate transporter"/>
    <property type="match status" value="1"/>
</dbReference>
<dbReference type="PANTHER" id="PTHR23513:SF6">
    <property type="entry name" value="MAJOR FACILITATOR SUPERFAMILY ASSOCIATED DOMAIN-CONTAINING PROTEIN"/>
    <property type="match status" value="1"/>
</dbReference>
<dbReference type="Pfam" id="PF07690">
    <property type="entry name" value="MFS_1"/>
    <property type="match status" value="1"/>
</dbReference>
<proteinExistence type="predicted"/>
<evidence type="ECO:0000256" key="6">
    <source>
        <dbReference type="SAM" id="Phobius"/>
    </source>
</evidence>
<dbReference type="Proteomes" id="UP000509568">
    <property type="component" value="Chromosome"/>
</dbReference>
<dbReference type="PANTHER" id="PTHR23513">
    <property type="entry name" value="INTEGRAL MEMBRANE EFFLUX PROTEIN-RELATED"/>
    <property type="match status" value="1"/>
</dbReference>
<dbReference type="GO" id="GO:0005886">
    <property type="term" value="C:plasma membrane"/>
    <property type="evidence" value="ECO:0007669"/>
    <property type="project" value="UniProtKB-SubCell"/>
</dbReference>
<keyword evidence="2" id="KW-1003">Cell membrane</keyword>
<evidence type="ECO:0000256" key="4">
    <source>
        <dbReference type="ARBA" id="ARBA00022989"/>
    </source>
</evidence>
<evidence type="ECO:0000313" key="8">
    <source>
        <dbReference type="Proteomes" id="UP000509568"/>
    </source>
</evidence>
<comment type="subcellular location">
    <subcellularLocation>
        <location evidence="1">Cell membrane</location>
        <topology evidence="1">Multi-pass membrane protein</topology>
    </subcellularLocation>
</comment>
<protein>
    <submittedName>
        <fullName evidence="7">MFS transporter</fullName>
    </submittedName>
</protein>
<evidence type="ECO:0000256" key="2">
    <source>
        <dbReference type="ARBA" id="ARBA00022475"/>
    </source>
</evidence>
<feature type="transmembrane region" description="Helical" evidence="6">
    <location>
        <begin position="201"/>
        <end position="225"/>
    </location>
</feature>
<dbReference type="EMBL" id="CP056030">
    <property type="protein sequence ID" value="QKZ03731.1"/>
    <property type="molecule type" value="Genomic_DNA"/>
</dbReference>
<sequence length="401" mass="42116">MHRTLLYFIGAILVGDGLMNFLVPLVVYGLTGSLGYAGLAYLVSWLPRLVLMPLVGGAIDRWGVRPLSITADLIKCAACLGVLALIQGQAPGLVLTVGAGLLGSLISIGNAQTLLSCEKIIAARPQHLDRDANRLSRLDQGGMVLGPLLGMMLFTTGYTLLLALAASLYLANALFFLFYTGLPDTADKRLAGQPPAGHWRAALLIFMGSPLLWLMTLLAVGNNAFDGTIEASGAALVDRLMALPIQYYGLIDLCAGVCGVAATMLYARLIGRLGRHGLFAASLALALAASALLVAVMEALWAFLACYALGIAAKVMMGNYMRVMRISLIPQAHLASVSAMISLVNQSILPVVGLLIYWFDRQGWSIAGLLVASILLSALAGWRVLAQGRQVAPASGAAATG</sequence>
<evidence type="ECO:0000313" key="7">
    <source>
        <dbReference type="EMBL" id="QKZ03731.1"/>
    </source>
</evidence>
<feature type="transmembrane region" description="Helical" evidence="6">
    <location>
        <begin position="364"/>
        <end position="385"/>
    </location>
</feature>
<keyword evidence="3 6" id="KW-0812">Transmembrane</keyword>
<gene>
    <name evidence="7" type="ORF">HWQ56_08015</name>
</gene>
<name>A0A7D5HVK2_9PSED</name>
<reference evidence="7 8" key="1">
    <citation type="submission" date="2020-06" db="EMBL/GenBank/DDBJ databases">
        <title>Pseudomonas eucalypticola sp. nov., an endophyte of Eucalyptus dunnii leaves with biocontrol ability of eucalyptus leaf blight.</title>
        <authorList>
            <person name="Liu Y."/>
            <person name="Song Z."/>
            <person name="Zeng H."/>
            <person name="Lu M."/>
            <person name="Wang X."/>
            <person name="Lian X."/>
            <person name="Zhang Q."/>
        </authorList>
    </citation>
    <scope>NUCLEOTIDE SEQUENCE [LARGE SCALE GENOMIC DNA]</scope>
    <source>
        <strain evidence="7 8">NP-1</strain>
    </source>
</reference>
<feature type="transmembrane region" description="Helical" evidence="6">
    <location>
        <begin position="278"/>
        <end position="295"/>
    </location>
</feature>
<evidence type="ECO:0000256" key="5">
    <source>
        <dbReference type="ARBA" id="ARBA00023136"/>
    </source>
</evidence>
<feature type="transmembrane region" description="Helical" evidence="6">
    <location>
        <begin position="160"/>
        <end position="180"/>
    </location>
</feature>
<dbReference type="AlphaFoldDB" id="A0A7D5HVK2"/>
<feature type="transmembrane region" description="Helical" evidence="6">
    <location>
        <begin position="34"/>
        <end position="55"/>
    </location>
</feature>
<organism evidence="7 8">
    <name type="scientific">Pseudomonas eucalypticola</name>
    <dbReference type="NCBI Taxonomy" id="2599595"/>
    <lineage>
        <taxon>Bacteria</taxon>
        <taxon>Pseudomonadati</taxon>
        <taxon>Pseudomonadota</taxon>
        <taxon>Gammaproteobacteria</taxon>
        <taxon>Pseudomonadales</taxon>
        <taxon>Pseudomonadaceae</taxon>
        <taxon>Pseudomonas</taxon>
    </lineage>
</organism>
<dbReference type="GO" id="GO:0022857">
    <property type="term" value="F:transmembrane transporter activity"/>
    <property type="evidence" value="ECO:0007669"/>
    <property type="project" value="InterPro"/>
</dbReference>
<feature type="transmembrane region" description="Helical" evidence="6">
    <location>
        <begin position="332"/>
        <end position="358"/>
    </location>
</feature>
<evidence type="ECO:0000256" key="1">
    <source>
        <dbReference type="ARBA" id="ARBA00004651"/>
    </source>
</evidence>
<dbReference type="InterPro" id="IPR011701">
    <property type="entry name" value="MFS"/>
</dbReference>
<dbReference type="Gene3D" id="1.20.1250.20">
    <property type="entry name" value="MFS general substrate transporter like domains"/>
    <property type="match status" value="1"/>
</dbReference>
<feature type="transmembrane region" description="Helical" evidence="6">
    <location>
        <begin position="301"/>
        <end position="320"/>
    </location>
</feature>
<dbReference type="KEGG" id="pez:HWQ56_08015"/>